<evidence type="ECO:0000313" key="2">
    <source>
        <dbReference type="EMBL" id="JAD62109.1"/>
    </source>
</evidence>
<reference evidence="2" key="2">
    <citation type="journal article" date="2015" name="Data Brief">
        <title>Shoot transcriptome of the giant reed, Arundo donax.</title>
        <authorList>
            <person name="Barrero R.A."/>
            <person name="Guerrero F.D."/>
            <person name="Moolhuijzen P."/>
            <person name="Goolsby J.A."/>
            <person name="Tidwell J."/>
            <person name="Bellgard S.E."/>
            <person name="Bellgard M.I."/>
        </authorList>
    </citation>
    <scope>NUCLEOTIDE SEQUENCE</scope>
    <source>
        <tissue evidence="2">Shoot tissue taken approximately 20 cm above the soil surface</tissue>
    </source>
</reference>
<name>A0A0A9BDW1_ARUDO</name>
<organism evidence="2">
    <name type="scientific">Arundo donax</name>
    <name type="common">Giant reed</name>
    <name type="synonym">Donax arundinaceus</name>
    <dbReference type="NCBI Taxonomy" id="35708"/>
    <lineage>
        <taxon>Eukaryota</taxon>
        <taxon>Viridiplantae</taxon>
        <taxon>Streptophyta</taxon>
        <taxon>Embryophyta</taxon>
        <taxon>Tracheophyta</taxon>
        <taxon>Spermatophyta</taxon>
        <taxon>Magnoliopsida</taxon>
        <taxon>Liliopsida</taxon>
        <taxon>Poales</taxon>
        <taxon>Poaceae</taxon>
        <taxon>PACMAD clade</taxon>
        <taxon>Arundinoideae</taxon>
        <taxon>Arundineae</taxon>
        <taxon>Arundo</taxon>
    </lineage>
</organism>
<feature type="domain" description="Disease resistance protein At4g27190-like leucine-rich repeats" evidence="1">
    <location>
        <begin position="92"/>
        <end position="217"/>
    </location>
</feature>
<reference evidence="2" key="1">
    <citation type="submission" date="2014-09" db="EMBL/GenBank/DDBJ databases">
        <authorList>
            <person name="Magalhaes I.L.F."/>
            <person name="Oliveira U."/>
            <person name="Santos F.R."/>
            <person name="Vidigal T.H.D.A."/>
            <person name="Brescovit A.D."/>
            <person name="Santos A.J."/>
        </authorList>
    </citation>
    <scope>NUCLEOTIDE SEQUENCE</scope>
    <source>
        <tissue evidence="2">Shoot tissue taken approximately 20 cm above the soil surface</tissue>
    </source>
</reference>
<dbReference type="InterPro" id="IPR057135">
    <property type="entry name" value="At4g27190-like_LRR"/>
</dbReference>
<dbReference type="Gene3D" id="3.80.10.10">
    <property type="entry name" value="Ribonuclease Inhibitor"/>
    <property type="match status" value="1"/>
</dbReference>
<sequence>MNSLQSLGITVHSADSCSRVSKATLPIRALSVVTYNNEGGDDIPVISDSSVNSDRHTNLFELGIYTRKKTIVFDGIHSTWNLHHVEKAYLHGYFVNEIIWQRLRPEDIFASLRRLDIVRCTSLTNVSWILHLPLLQDLLIFSCSRLHQIIATVQGGVIETKTSNEKNESPSIRNTFPRLKRMTLIEADRLASICSPTIAFPSLECLQISVCPLLKKLPFLTIPSKLKCIRGENEWWDDLDWQDKDLESSLEFYFHGFSTEDQLSEMYLFNSLQVEWASIHEDLDECCWGNRR</sequence>
<accession>A0A0A9BDW1</accession>
<dbReference type="Pfam" id="PF23247">
    <property type="entry name" value="LRR_RPS2"/>
    <property type="match status" value="1"/>
</dbReference>
<evidence type="ECO:0000259" key="1">
    <source>
        <dbReference type="Pfam" id="PF23247"/>
    </source>
</evidence>
<dbReference type="InterPro" id="IPR032675">
    <property type="entry name" value="LRR_dom_sf"/>
</dbReference>
<protein>
    <recommendedName>
        <fullName evidence="1">Disease resistance protein At4g27190-like leucine-rich repeats domain-containing protein</fullName>
    </recommendedName>
</protein>
<proteinExistence type="predicted"/>
<dbReference type="SUPFAM" id="SSF52047">
    <property type="entry name" value="RNI-like"/>
    <property type="match status" value="1"/>
</dbReference>
<dbReference type="AlphaFoldDB" id="A0A0A9BDW1"/>
<dbReference type="EMBL" id="GBRH01235786">
    <property type="protein sequence ID" value="JAD62109.1"/>
    <property type="molecule type" value="Transcribed_RNA"/>
</dbReference>